<name>A0A1M5JTP4_9FLAO</name>
<dbReference type="NCBIfam" id="TIGR03804">
    <property type="entry name" value="para_beta_helix"/>
    <property type="match status" value="1"/>
</dbReference>
<gene>
    <name evidence="4" type="ORF">BC624_10211</name>
    <name evidence="5" type="ORF">SAMN05443373_10211</name>
</gene>
<evidence type="ECO:0000256" key="1">
    <source>
        <dbReference type="SAM" id="SignalP"/>
    </source>
</evidence>
<dbReference type="SMART" id="SM00710">
    <property type="entry name" value="PbH1"/>
    <property type="match status" value="9"/>
</dbReference>
<dbReference type="Proteomes" id="UP000184384">
    <property type="component" value="Unassembled WGS sequence"/>
</dbReference>
<feature type="signal peptide" evidence="1">
    <location>
        <begin position="1"/>
        <end position="23"/>
    </location>
</feature>
<evidence type="ECO:0000259" key="3">
    <source>
        <dbReference type="Pfam" id="PF13229"/>
    </source>
</evidence>
<keyword evidence="7" id="KW-1185">Reference proteome</keyword>
<dbReference type="Proteomes" id="UP000237771">
    <property type="component" value="Unassembled WGS sequence"/>
</dbReference>
<evidence type="ECO:0000313" key="5">
    <source>
        <dbReference type="EMBL" id="SHG43785.1"/>
    </source>
</evidence>
<dbReference type="SUPFAM" id="SSF51126">
    <property type="entry name" value="Pectin lyase-like"/>
    <property type="match status" value="2"/>
</dbReference>
<dbReference type="InterPro" id="IPR039448">
    <property type="entry name" value="Beta_helix"/>
</dbReference>
<dbReference type="InterPro" id="IPR011050">
    <property type="entry name" value="Pectin_lyase_fold/virulence"/>
</dbReference>
<dbReference type="AlphaFoldDB" id="A0A1M5JTP4"/>
<keyword evidence="1" id="KW-0732">Signal</keyword>
<dbReference type="InterPro" id="IPR012334">
    <property type="entry name" value="Pectin_lyas_fold"/>
</dbReference>
<feature type="domain" description="PA14" evidence="2">
    <location>
        <begin position="631"/>
        <end position="724"/>
    </location>
</feature>
<reference evidence="4 7" key="3">
    <citation type="submission" date="2018-03" db="EMBL/GenBank/DDBJ databases">
        <title>Genomic Encyclopedia of Archaeal and Bacterial Type Strains, Phase II (KMG-II): from individual species to whole genera.</title>
        <authorList>
            <person name="Goeker M."/>
        </authorList>
    </citation>
    <scope>NUCLEOTIDE SEQUENCE [LARGE SCALE GENOMIC DNA]</scope>
    <source>
        <strain evidence="4 7">DSM 17797</strain>
    </source>
</reference>
<sequence length="737" mass="83766">MKYINQIFTITVLTLFFATASVAKTPLTKGMRITKSTTIKEGVYFIEAESSLSSPVIVVEGNNITIDFNGAELCGSNNKAFPDEFKGLAILIKGNNVTLKNAVIKGYKVAVMAQNSDALKLSNNDFSYNFRQHLKSTREREDYSDWQSYHNNEKDEWLRFGAGIYLSNCNRATIFNNTISNGQCGLMMSSCNDAIIYNNNFSFNTGIGIGFYRSSKNKVMHNKVDWNVRGMSDGFYYRGQDSAGILIFQQCNNNVFAYNSVTHSGDGFFMWPGKTTLDNGTGGCNDNLLYGNDFSFAPTNGVEITFSRNNVVNNIMHGCWHGIWGGYSYETNIIGNDFADNMEGIAIEHGQNNRISQNRFQREGLAINLWASEKIDTTLGYNKNRDVHSMDYQITKNSFEHSKNVFSIRNTKRLNIADNYFLGNAKLMNADVGVEKMNFFNNDLIASPVQDAATILSYAPKPIAEGMNTMLPKGFPKGRKAMMMTEWGPYNFSYPMIWWTKTDSDGKIYFDVMGPKGNWKLKKAKGVKIISENKGSIPAQMIVQKEDSSEAITDILIDLEYTGEKFISEFGEMHSEGKPVVFSYKKFELHTPWELKWYKINDTNDPIKQPEAYQKLLQQKPIKTGVFKELQTDLWKNDKTYKDLSTENYVEIATTKVSTPNEENYTLGISVAYAVKVYVDDKMVINIDDLSQLVYDADYYHEAKIRLTKGTHTIRIERMQYGNYDLLNFYFAPTQKK</sequence>
<dbReference type="RefSeq" id="WP_072939853.1">
    <property type="nucleotide sequence ID" value="NZ_FQWO01000002.1"/>
</dbReference>
<reference evidence="5" key="1">
    <citation type="submission" date="2016-11" db="EMBL/GenBank/DDBJ databases">
        <authorList>
            <person name="Jaros S."/>
            <person name="Januszkiewicz K."/>
            <person name="Wedrychowicz H."/>
        </authorList>
    </citation>
    <scope>NUCLEOTIDE SEQUENCE [LARGE SCALE GENOMIC DNA]</scope>
    <source>
        <strain evidence="5">DSM 19729</strain>
    </source>
</reference>
<feature type="domain" description="Right handed beta helix" evidence="3">
    <location>
        <begin position="89"/>
        <end position="260"/>
    </location>
</feature>
<dbReference type="Gene3D" id="2.160.20.10">
    <property type="entry name" value="Single-stranded right-handed beta-helix, Pectin lyase-like"/>
    <property type="match status" value="2"/>
</dbReference>
<dbReference type="Pfam" id="PF07691">
    <property type="entry name" value="PA14"/>
    <property type="match status" value="1"/>
</dbReference>
<evidence type="ECO:0000313" key="6">
    <source>
        <dbReference type="Proteomes" id="UP000184384"/>
    </source>
</evidence>
<organism evidence="5 6">
    <name type="scientific">Flavobacterium granuli</name>
    <dbReference type="NCBI Taxonomy" id="280093"/>
    <lineage>
        <taxon>Bacteria</taxon>
        <taxon>Pseudomonadati</taxon>
        <taxon>Bacteroidota</taxon>
        <taxon>Flavobacteriia</taxon>
        <taxon>Flavobacteriales</taxon>
        <taxon>Flavobacteriaceae</taxon>
        <taxon>Flavobacterium</taxon>
    </lineage>
</organism>
<dbReference type="STRING" id="280093.SAMN05443373_10211"/>
<dbReference type="OrthoDB" id="9767990at2"/>
<protein>
    <submittedName>
        <fullName evidence="5">Parallel beta-helix repeat (Two copies)</fullName>
    </submittedName>
    <submittedName>
        <fullName evidence="4">Parallel beta-helix repeat protein</fullName>
    </submittedName>
</protein>
<evidence type="ECO:0000313" key="7">
    <source>
        <dbReference type="Proteomes" id="UP000237771"/>
    </source>
</evidence>
<dbReference type="EMBL" id="PVUB01000002">
    <property type="protein sequence ID" value="PRZ26053.1"/>
    <property type="molecule type" value="Genomic_DNA"/>
</dbReference>
<proteinExistence type="predicted"/>
<dbReference type="InterPro" id="IPR022441">
    <property type="entry name" value="Para_beta_helix_rpt-2"/>
</dbReference>
<evidence type="ECO:0000259" key="2">
    <source>
        <dbReference type="Pfam" id="PF07691"/>
    </source>
</evidence>
<dbReference type="EMBL" id="FQWO01000002">
    <property type="protein sequence ID" value="SHG43785.1"/>
    <property type="molecule type" value="Genomic_DNA"/>
</dbReference>
<dbReference type="InterPro" id="IPR011658">
    <property type="entry name" value="PA14_dom"/>
</dbReference>
<accession>A0A1M5JTP4</accession>
<feature type="domain" description="Right handed beta helix" evidence="3">
    <location>
        <begin position="283"/>
        <end position="364"/>
    </location>
</feature>
<feature type="chain" id="PRO_5009911455" evidence="1">
    <location>
        <begin position="24"/>
        <end position="737"/>
    </location>
</feature>
<reference evidence="6" key="2">
    <citation type="submission" date="2016-11" db="EMBL/GenBank/DDBJ databases">
        <authorList>
            <person name="Varghese N."/>
            <person name="Submissions S."/>
        </authorList>
    </citation>
    <scope>NUCLEOTIDE SEQUENCE [LARGE SCALE GENOMIC DNA]</scope>
    <source>
        <strain evidence="6">DSM 19729</strain>
    </source>
</reference>
<dbReference type="Pfam" id="PF13229">
    <property type="entry name" value="Beta_helix"/>
    <property type="match status" value="2"/>
</dbReference>
<evidence type="ECO:0000313" key="4">
    <source>
        <dbReference type="EMBL" id="PRZ26053.1"/>
    </source>
</evidence>
<dbReference type="InterPro" id="IPR006626">
    <property type="entry name" value="PbH1"/>
</dbReference>